<feature type="transmembrane region" description="Helical" evidence="10">
    <location>
        <begin position="93"/>
        <end position="114"/>
    </location>
</feature>
<sequence length="528" mass="55936">MKPIRLVQGFLTVGVWTLLSRVFGFARDIMIAGYLGAGPVAEAFLVAFSLPNMFRRFFAEGAFNMAFVPMFSKKVEAGEDAERFAQEAFAGMAFLLTIFTVIGILAMPGLVFAMASGFAEDERFDLAVEYGRLAFPYILFISLAALVSGVLNATGRFMAAAAAPVLLNVIFIAAVLVGAALGRDPSQSLGLGIDQALRLEIGDTLAAAVPLAGVLQLGLVWIAARRAGFHLRPMRPRMTPELKKLAAIAAPAALAGGVVQINLLVGRQVASFFDGAVAWLNYADRLYQLPLGVVGIAVGVVLLPDLSRRLRAGDEAGGRDAFNRAAEMSLALTIPAAVALMVIPVPLVSVLFERGAFDSDDTMATALAVAVYGLGLPAFVLQKALQPLFFAREDTKSPFRYALVAMVVNAGVAIGLAPVVGFIAAALGTTLAGWAMVVLLWRGSRGMGAAAEWDDRFRRRLWRICGASALMAVVLLGAAALLGPFLATATVRYAALALLVAIGIAGYFAFGQMLGAFRLSEFRRAVRR</sequence>
<feature type="transmembrane region" description="Helical" evidence="10">
    <location>
        <begin position="364"/>
        <end position="381"/>
    </location>
</feature>
<keyword evidence="6 10" id="KW-1133">Transmembrane helix</keyword>
<dbReference type="STRING" id="521013.SAMN04488567_1383"/>
<comment type="pathway">
    <text evidence="10">Cell wall biogenesis; peptidoglycan biosynthesis.</text>
</comment>
<feature type="transmembrane region" description="Helical" evidence="10">
    <location>
        <begin position="328"/>
        <end position="352"/>
    </location>
</feature>
<keyword evidence="10 11" id="KW-0961">Cell wall biogenesis/degradation</keyword>
<evidence type="ECO:0000256" key="6">
    <source>
        <dbReference type="ARBA" id="ARBA00022989"/>
    </source>
</evidence>
<dbReference type="HAMAP" id="MF_02078">
    <property type="entry name" value="MurJ_MviN"/>
    <property type="match status" value="1"/>
</dbReference>
<evidence type="ECO:0000313" key="12">
    <source>
        <dbReference type="EMBL" id="SDE35125.1"/>
    </source>
</evidence>
<feature type="transmembrane region" description="Helical" evidence="10">
    <location>
        <begin position="160"/>
        <end position="181"/>
    </location>
</feature>
<dbReference type="GO" id="GO:0015648">
    <property type="term" value="F:lipid-linked peptidoglycan transporter activity"/>
    <property type="evidence" value="ECO:0007669"/>
    <property type="project" value="UniProtKB-UniRule"/>
</dbReference>
<evidence type="ECO:0000256" key="8">
    <source>
        <dbReference type="ARBA" id="ARBA00060041"/>
    </source>
</evidence>
<organism evidence="12 13">
    <name type="scientific">Limimaricola pyoseonensis</name>
    <dbReference type="NCBI Taxonomy" id="521013"/>
    <lineage>
        <taxon>Bacteria</taxon>
        <taxon>Pseudomonadati</taxon>
        <taxon>Pseudomonadota</taxon>
        <taxon>Alphaproteobacteria</taxon>
        <taxon>Rhodobacterales</taxon>
        <taxon>Paracoccaceae</taxon>
        <taxon>Limimaricola</taxon>
    </lineage>
</organism>
<keyword evidence="10 11" id="KW-0813">Transport</keyword>
<dbReference type="PANTHER" id="PTHR47019">
    <property type="entry name" value="LIPID II FLIPPASE MURJ"/>
    <property type="match status" value="1"/>
</dbReference>
<dbReference type="InterPro" id="IPR051050">
    <property type="entry name" value="Lipid_II_flippase_MurJ/MviN"/>
</dbReference>
<comment type="subcellular location">
    <subcellularLocation>
        <location evidence="10">Cell inner membrane</location>
        <topology evidence="10">Multi-pass membrane protein</topology>
    </subcellularLocation>
    <subcellularLocation>
        <location evidence="1">Cell membrane</location>
        <topology evidence="1">Multi-pass membrane protein</topology>
    </subcellularLocation>
</comment>
<dbReference type="PIRSF" id="PIRSF002869">
    <property type="entry name" value="MviN"/>
    <property type="match status" value="1"/>
</dbReference>
<feature type="transmembrane region" description="Helical" evidence="10">
    <location>
        <begin position="34"/>
        <end position="54"/>
    </location>
</feature>
<dbReference type="OrthoDB" id="9816572at2"/>
<comment type="function">
    <text evidence="8 10 11">Involved in peptidoglycan biosynthesis. Transports lipid-linked peptidoglycan precursors from the inner to the outer leaflet of the cytoplasmic membrane.</text>
</comment>
<dbReference type="InterPro" id="IPR004268">
    <property type="entry name" value="MurJ"/>
</dbReference>
<evidence type="ECO:0000256" key="1">
    <source>
        <dbReference type="ARBA" id="ARBA00004651"/>
    </source>
</evidence>
<feature type="transmembrane region" description="Helical" evidence="10">
    <location>
        <begin position="493"/>
        <end position="519"/>
    </location>
</feature>
<keyword evidence="13" id="KW-1185">Reference proteome</keyword>
<evidence type="ECO:0000256" key="10">
    <source>
        <dbReference type="HAMAP-Rule" id="MF_02078"/>
    </source>
</evidence>
<feature type="transmembrane region" description="Helical" evidence="10">
    <location>
        <begin position="461"/>
        <end position="487"/>
    </location>
</feature>
<dbReference type="GO" id="GO:0034204">
    <property type="term" value="P:lipid translocation"/>
    <property type="evidence" value="ECO:0007669"/>
    <property type="project" value="TreeGrafter"/>
</dbReference>
<dbReference type="CDD" id="cd13123">
    <property type="entry name" value="MATE_MurJ_like"/>
    <property type="match status" value="1"/>
</dbReference>
<evidence type="ECO:0000256" key="11">
    <source>
        <dbReference type="PIRNR" id="PIRNR002869"/>
    </source>
</evidence>
<dbReference type="GO" id="GO:0009252">
    <property type="term" value="P:peptidoglycan biosynthetic process"/>
    <property type="evidence" value="ECO:0007669"/>
    <property type="project" value="UniProtKB-UniRule"/>
</dbReference>
<dbReference type="PRINTS" id="PR01806">
    <property type="entry name" value="VIRFACTRMVIN"/>
</dbReference>
<keyword evidence="5 10" id="KW-0573">Peptidoglycan synthesis</keyword>
<evidence type="ECO:0000256" key="5">
    <source>
        <dbReference type="ARBA" id="ARBA00022984"/>
    </source>
</evidence>
<accession>A0A1G7C9P4</accession>
<reference evidence="13" key="1">
    <citation type="submission" date="2016-10" db="EMBL/GenBank/DDBJ databases">
        <authorList>
            <person name="Varghese N."/>
            <person name="Submissions S."/>
        </authorList>
    </citation>
    <scope>NUCLEOTIDE SEQUENCE [LARGE SCALE GENOMIC DNA]</scope>
    <source>
        <strain evidence="13">DSM 21424</strain>
    </source>
</reference>
<feature type="transmembrane region" description="Helical" evidence="10">
    <location>
        <begin position="423"/>
        <end position="441"/>
    </location>
</feature>
<name>A0A1G7C9P4_9RHOB</name>
<dbReference type="PANTHER" id="PTHR47019:SF1">
    <property type="entry name" value="LIPID II FLIPPASE MURJ"/>
    <property type="match status" value="1"/>
</dbReference>
<feature type="transmembrane region" description="Helical" evidence="10">
    <location>
        <begin position="201"/>
        <end position="224"/>
    </location>
</feature>
<dbReference type="GO" id="GO:0071555">
    <property type="term" value="P:cell wall organization"/>
    <property type="evidence" value="ECO:0007669"/>
    <property type="project" value="UniProtKB-UniRule"/>
</dbReference>
<keyword evidence="7 10" id="KW-0472">Membrane</keyword>
<evidence type="ECO:0000256" key="9">
    <source>
        <dbReference type="ARBA" id="ARBA00061532"/>
    </source>
</evidence>
<proteinExistence type="inferred from homology"/>
<dbReference type="AlphaFoldDB" id="A0A1G7C9P4"/>
<dbReference type="Proteomes" id="UP000198922">
    <property type="component" value="Unassembled WGS sequence"/>
</dbReference>
<feature type="transmembrane region" description="Helical" evidence="10">
    <location>
        <begin position="245"/>
        <end position="266"/>
    </location>
</feature>
<dbReference type="NCBIfam" id="TIGR01695">
    <property type="entry name" value="murJ_mviN"/>
    <property type="match status" value="1"/>
</dbReference>
<evidence type="ECO:0000256" key="2">
    <source>
        <dbReference type="ARBA" id="ARBA00022475"/>
    </source>
</evidence>
<feature type="transmembrane region" description="Helical" evidence="10">
    <location>
        <begin position="134"/>
        <end position="153"/>
    </location>
</feature>
<dbReference type="UniPathway" id="UPA00219"/>
<dbReference type="GO" id="GO:0005886">
    <property type="term" value="C:plasma membrane"/>
    <property type="evidence" value="ECO:0007669"/>
    <property type="project" value="UniProtKB-SubCell"/>
</dbReference>
<dbReference type="EMBL" id="FNAT01000002">
    <property type="protein sequence ID" value="SDE35125.1"/>
    <property type="molecule type" value="Genomic_DNA"/>
</dbReference>
<keyword evidence="10" id="KW-0997">Cell inner membrane</keyword>
<keyword evidence="3 10" id="KW-0812">Transmembrane</keyword>
<evidence type="ECO:0000256" key="3">
    <source>
        <dbReference type="ARBA" id="ARBA00022692"/>
    </source>
</evidence>
<dbReference type="RefSeq" id="WP_090110482.1">
    <property type="nucleotide sequence ID" value="NZ_FNAT01000002.1"/>
</dbReference>
<dbReference type="Pfam" id="PF03023">
    <property type="entry name" value="MurJ"/>
    <property type="match status" value="1"/>
</dbReference>
<dbReference type="GO" id="GO:0008360">
    <property type="term" value="P:regulation of cell shape"/>
    <property type="evidence" value="ECO:0007669"/>
    <property type="project" value="UniProtKB-UniRule"/>
</dbReference>
<gene>
    <name evidence="10" type="primary">murJ</name>
    <name evidence="12" type="ORF">SAMN04488567_1383</name>
</gene>
<keyword evidence="2 10" id="KW-1003">Cell membrane</keyword>
<feature type="transmembrane region" description="Helical" evidence="10">
    <location>
        <begin position="286"/>
        <end position="307"/>
    </location>
</feature>
<feature type="transmembrane region" description="Helical" evidence="10">
    <location>
        <begin position="401"/>
        <end position="417"/>
    </location>
</feature>
<keyword evidence="4 10" id="KW-0133">Cell shape</keyword>
<evidence type="ECO:0000256" key="4">
    <source>
        <dbReference type="ARBA" id="ARBA00022960"/>
    </source>
</evidence>
<evidence type="ECO:0000313" key="13">
    <source>
        <dbReference type="Proteomes" id="UP000198922"/>
    </source>
</evidence>
<comment type="similarity">
    <text evidence="9 10 11">Belongs to the MurJ/MviN family.</text>
</comment>
<protein>
    <recommendedName>
        <fullName evidence="10">Probable lipid II flippase MurJ</fullName>
    </recommendedName>
</protein>
<evidence type="ECO:0000256" key="7">
    <source>
        <dbReference type="ARBA" id="ARBA00023136"/>
    </source>
</evidence>